<dbReference type="RefSeq" id="WP_025801777.1">
    <property type="nucleotide sequence ID" value="NZ_CP053842.1"/>
</dbReference>
<gene>
    <name evidence="13" type="ORF">IMC76_04715</name>
</gene>
<evidence type="ECO:0000256" key="7">
    <source>
        <dbReference type="ARBA" id="ARBA00022927"/>
    </source>
</evidence>
<keyword evidence="5" id="KW-0997">Cell inner membrane</keyword>
<evidence type="ECO:0000256" key="9">
    <source>
        <dbReference type="ARBA" id="ARBA00023136"/>
    </source>
</evidence>
<dbReference type="GO" id="GO:0031992">
    <property type="term" value="F:energy transducer activity"/>
    <property type="evidence" value="ECO:0007669"/>
    <property type="project" value="InterPro"/>
</dbReference>
<dbReference type="AlphaFoldDB" id="A0A7M1LIA0"/>
<dbReference type="OrthoDB" id="5355024at2"/>
<feature type="domain" description="TonB C-terminal" evidence="12">
    <location>
        <begin position="199"/>
        <end position="286"/>
    </location>
</feature>
<dbReference type="InterPro" id="IPR037682">
    <property type="entry name" value="TonB_C"/>
</dbReference>
<evidence type="ECO:0000259" key="12">
    <source>
        <dbReference type="PROSITE" id="PS52015"/>
    </source>
</evidence>
<dbReference type="PROSITE" id="PS52015">
    <property type="entry name" value="TONB_CTD"/>
    <property type="match status" value="1"/>
</dbReference>
<evidence type="ECO:0000256" key="8">
    <source>
        <dbReference type="ARBA" id="ARBA00022989"/>
    </source>
</evidence>
<keyword evidence="7" id="KW-0653">Protein transport</keyword>
<feature type="compositionally biased region" description="Basic residues" evidence="10">
    <location>
        <begin position="137"/>
        <end position="147"/>
    </location>
</feature>
<dbReference type="PRINTS" id="PR01374">
    <property type="entry name" value="TONBPROTEIN"/>
</dbReference>
<dbReference type="GO" id="GO:0015031">
    <property type="term" value="P:protein transport"/>
    <property type="evidence" value="ECO:0007669"/>
    <property type="project" value="UniProtKB-KW"/>
</dbReference>
<evidence type="ECO:0000313" key="14">
    <source>
        <dbReference type="Proteomes" id="UP000594749"/>
    </source>
</evidence>
<evidence type="ECO:0000256" key="5">
    <source>
        <dbReference type="ARBA" id="ARBA00022519"/>
    </source>
</evidence>
<evidence type="ECO:0000256" key="3">
    <source>
        <dbReference type="ARBA" id="ARBA00022448"/>
    </source>
</evidence>
<feature type="compositionally biased region" description="Basic and acidic residues" evidence="10">
    <location>
        <begin position="123"/>
        <end position="136"/>
    </location>
</feature>
<dbReference type="GO" id="GO:0098797">
    <property type="term" value="C:plasma membrane protein complex"/>
    <property type="evidence" value="ECO:0007669"/>
    <property type="project" value="TreeGrafter"/>
</dbReference>
<sequence length="286" mass="31763">MYQSQQKLENKSLAIGLLVASLLYGGTICGYYYFRPTPKQTPILNITKIDLDMFEIAGGLNDAPPTPDEPINEVLEPEEILKDEAEIIEEIVEPETIEEVVEVIEEIEPVEEIITPEVVEKKPEPKKIEKKPEPKKVVKKPAPKKPVKKVEKKEKPAKKPSNSGGYNAYNPNSNKVASSAIAGENTIQTLSASEKNSIASQIQAIIAKEAKKNYPTKAKRLRQRGTSVISFTYSPDGSVTNIRVKNSSGHQILDDTVIQAINRVKSKFPKIRARATFEVPVKFTLN</sequence>
<dbReference type="Pfam" id="PF03544">
    <property type="entry name" value="TonB_C"/>
    <property type="match status" value="1"/>
</dbReference>
<dbReference type="SUPFAM" id="SSF74653">
    <property type="entry name" value="TolA/TonB C-terminal domain"/>
    <property type="match status" value="1"/>
</dbReference>
<keyword evidence="4" id="KW-1003">Cell membrane</keyword>
<feature type="transmembrane region" description="Helical" evidence="11">
    <location>
        <begin position="12"/>
        <end position="34"/>
    </location>
</feature>
<feature type="compositionally biased region" description="Polar residues" evidence="10">
    <location>
        <begin position="161"/>
        <end position="171"/>
    </location>
</feature>
<evidence type="ECO:0000256" key="6">
    <source>
        <dbReference type="ARBA" id="ARBA00022692"/>
    </source>
</evidence>
<dbReference type="InterPro" id="IPR051045">
    <property type="entry name" value="TonB-dependent_transducer"/>
</dbReference>
<name>A0A7M1LIA0_9BACT</name>
<keyword evidence="3" id="KW-0813">Transport</keyword>
<dbReference type="InterPro" id="IPR003538">
    <property type="entry name" value="TonB"/>
</dbReference>
<protein>
    <submittedName>
        <fullName evidence="13">Energy transducer TonB</fullName>
    </submittedName>
</protein>
<dbReference type="Gene3D" id="3.30.1150.10">
    <property type="match status" value="1"/>
</dbReference>
<evidence type="ECO:0000256" key="10">
    <source>
        <dbReference type="SAM" id="MobiDB-lite"/>
    </source>
</evidence>
<dbReference type="EMBL" id="CP063078">
    <property type="protein sequence ID" value="QOQ88093.1"/>
    <property type="molecule type" value="Genomic_DNA"/>
</dbReference>
<keyword evidence="9 11" id="KW-0472">Membrane</keyword>
<keyword evidence="8 11" id="KW-1133">Transmembrane helix</keyword>
<dbReference type="GO" id="GO:0030288">
    <property type="term" value="C:outer membrane-bounded periplasmic space"/>
    <property type="evidence" value="ECO:0007669"/>
    <property type="project" value="InterPro"/>
</dbReference>
<dbReference type="Proteomes" id="UP000594749">
    <property type="component" value="Chromosome"/>
</dbReference>
<dbReference type="PANTHER" id="PTHR33446:SF2">
    <property type="entry name" value="PROTEIN TONB"/>
    <property type="match status" value="1"/>
</dbReference>
<evidence type="ECO:0000313" key="13">
    <source>
        <dbReference type="EMBL" id="QOQ88093.1"/>
    </source>
</evidence>
<evidence type="ECO:0000256" key="1">
    <source>
        <dbReference type="ARBA" id="ARBA00004383"/>
    </source>
</evidence>
<dbReference type="GO" id="GO:0015891">
    <property type="term" value="P:siderophore transport"/>
    <property type="evidence" value="ECO:0007669"/>
    <property type="project" value="InterPro"/>
</dbReference>
<dbReference type="InterPro" id="IPR006260">
    <property type="entry name" value="TonB/TolA_C"/>
</dbReference>
<comment type="subcellular location">
    <subcellularLocation>
        <location evidence="1">Cell inner membrane</location>
        <topology evidence="1">Single-pass membrane protein</topology>
        <orientation evidence="1">Periplasmic side</orientation>
    </subcellularLocation>
</comment>
<keyword evidence="6 11" id="KW-0812">Transmembrane</keyword>
<reference evidence="13 14" key="1">
    <citation type="submission" date="2020-10" db="EMBL/GenBank/DDBJ databases">
        <title>Campylobacter and Helicobacter PacBio genomes.</title>
        <authorList>
            <person name="Lane C."/>
        </authorList>
    </citation>
    <scope>NUCLEOTIDE SEQUENCE [LARGE SCALE GENOMIC DNA]</scope>
    <source>
        <strain evidence="13 14">2016D-0077</strain>
    </source>
</reference>
<accession>A0A7M1LIA0</accession>
<feature type="region of interest" description="Disordered" evidence="10">
    <location>
        <begin position="123"/>
        <end position="171"/>
    </location>
</feature>
<keyword evidence="14" id="KW-1185">Reference proteome</keyword>
<evidence type="ECO:0000256" key="4">
    <source>
        <dbReference type="ARBA" id="ARBA00022475"/>
    </source>
</evidence>
<dbReference type="NCBIfam" id="TIGR01352">
    <property type="entry name" value="tonB_Cterm"/>
    <property type="match status" value="1"/>
</dbReference>
<comment type="similarity">
    <text evidence="2">Belongs to the TonB family.</text>
</comment>
<dbReference type="GO" id="GO:0055085">
    <property type="term" value="P:transmembrane transport"/>
    <property type="evidence" value="ECO:0007669"/>
    <property type="project" value="InterPro"/>
</dbReference>
<evidence type="ECO:0000256" key="2">
    <source>
        <dbReference type="ARBA" id="ARBA00006555"/>
    </source>
</evidence>
<organism evidence="13 14">
    <name type="scientific">Campylobacter corcagiensis</name>
    <dbReference type="NCBI Taxonomy" id="1448857"/>
    <lineage>
        <taxon>Bacteria</taxon>
        <taxon>Pseudomonadati</taxon>
        <taxon>Campylobacterota</taxon>
        <taxon>Epsilonproteobacteria</taxon>
        <taxon>Campylobacterales</taxon>
        <taxon>Campylobacteraceae</taxon>
        <taxon>Campylobacter</taxon>
    </lineage>
</organism>
<evidence type="ECO:0000256" key="11">
    <source>
        <dbReference type="SAM" id="Phobius"/>
    </source>
</evidence>
<dbReference type="PANTHER" id="PTHR33446">
    <property type="entry name" value="PROTEIN TONB-RELATED"/>
    <property type="match status" value="1"/>
</dbReference>
<proteinExistence type="inferred from homology"/>